<dbReference type="FunFam" id="2.10.70.100:FF:000001">
    <property type="entry name" value="Sensory transduction histidine kinase"/>
    <property type="match status" value="3"/>
</dbReference>
<keyword evidence="6" id="KW-0597">Phosphoprotein</keyword>
<feature type="domain" description="PAS" evidence="15">
    <location>
        <begin position="118"/>
        <end position="188"/>
    </location>
</feature>
<dbReference type="EMBL" id="JAHHIF010000016">
    <property type="protein sequence ID" value="MBW4545535.1"/>
    <property type="molecule type" value="Genomic_DNA"/>
</dbReference>
<keyword evidence="10" id="KW-0547">Nucleotide-binding</keyword>
<sequence>MTEQIQEAFWLTSADYQQLLYVSPAFETIWGRLRESLYTYPGGHLNLIVDSIHPSDRERVVAAFGNLLEGEYRAEYRLVRPDGSIRWVRSRSFPVQNPFGETWGIAGLSEDITERKQSEERFRTMFESAPIGIVLVDSNGRFLQTNPTFQELFGYTDTELQNLSCIDLTHPEHQVENANLFQELFLGKRTRFSLEKRCFRKDGCIIWVNVSVSVVCDANGLPQYAIGMIQDISDRKHAELELFQARDQLEQRVAERTAELEQANIRLQQEIAERSAVQEALKSQQEFLRAVLDINPNLIFVKNRQGKYTLANQAYADFYGISLENVLGKTDAEVNPNPEDVEQCVAQDREVFTTLQQKFIPEQSCYTVTGERRWYQTIKKPLFSSHGQVSQILGIATDITRRKQAELELQQAKEQLRAVLDAVPGYVSWISAQGRYLGVNRQLSDSFNLSPDAFVGKELGFLKNSPEFTQFMTQFLASSAQTDRQVIEVQVNGSTRSYLIAAQKYQQSTMAVLVGIDITERKQAEEALNAQKEFLQTIIDSNPNAIFVINTEGKYVLANQVYADCHGTTVEDVIGKTAADLHPNQASVEDYIDQDQEVIATLRQKFMPEELHTLSGEGRWYQTTKKPLFSSDGQVCQILGVATDITERKLAQEALKAQKEFLQIIIDTNPNRIFVKDREGKYILANKACADFHGIAVEDLLGHTDAEVMLDPADVKLFVKEDLEVLTTLQTKCSPEVPCHTPTGAVRWWSVIKKPLLSKDGQAFHVFGVCTDITERKLAEEQVRESEAQLRLALEAARMDSWNWNFQTGKIIRSNNFQQLYGFTPNPSGVTYEEFLELVHPEDRDHIRQTDERALETGDGYDSEFRIILPDGSLRWVQSKGQVFYDETGKAVRMAGVNLDISDRKFAEEQLRQSEEQLRLALDAANMGFWDWNLQTGKVTRSSNLERLYGWVPNTADEIKDRFFKTLHPDDYKLLKEADRHAIETGEGYDIEFRIIMPDGSIRWLASKGQVFYDESGLPVRMAGINLDISDRKFAEEQLRQSQALLHLALDAANMGFWEWNLQTGKVIRSQSLQRMLGWVPNTADDTNDAFLKILHPDDHELFNKAEQHAIETGEGYDIEFRILLPDGSIRWLEAKGRVIYDETGNPARIAGIDVDISERKLAEIKIKESLQEKEVLLQEIHHRVKNNLQVISSLLDLQSQHIQNQPMLEIFRESQSRIRSMALVHEKLYQSKDCAKIIFVDYVETLTSYLFQVYGVKAENITLNLNIDDISLNIDTAIPCGLIINELISNSLKYAFPNRKEGVITVIFQSSLNGQRKLIVKDNGIGLSANFNLDHVKSLGLKLVNVLTKQLEGTIAVNRNAGTEFRISFLEINH</sequence>
<feature type="domain" description="PAS" evidence="15">
    <location>
        <begin position="914"/>
        <end position="986"/>
    </location>
</feature>
<feature type="domain" description="PAC" evidence="16">
    <location>
        <begin position="353"/>
        <end position="411"/>
    </location>
</feature>
<dbReference type="Gene3D" id="3.30.450.20">
    <property type="entry name" value="PAS domain"/>
    <property type="match status" value="9"/>
</dbReference>
<dbReference type="CDD" id="cd00130">
    <property type="entry name" value="PAS"/>
    <property type="match status" value="8"/>
</dbReference>
<dbReference type="GO" id="GO:0006355">
    <property type="term" value="P:regulation of DNA-templated transcription"/>
    <property type="evidence" value="ECO:0007669"/>
    <property type="project" value="InterPro"/>
</dbReference>
<feature type="domain" description="PAC" evidence="16">
    <location>
        <begin position="192"/>
        <end position="244"/>
    </location>
</feature>
<keyword evidence="11" id="KW-0418">Kinase</keyword>
<keyword evidence="8" id="KW-0812">Transmembrane</keyword>
<feature type="domain" description="PAS" evidence="15">
    <location>
        <begin position="1"/>
        <end position="71"/>
    </location>
</feature>
<keyword evidence="12" id="KW-1133">Transmembrane helix</keyword>
<dbReference type="Proteomes" id="UP000753908">
    <property type="component" value="Unassembled WGS sequence"/>
</dbReference>
<dbReference type="Pfam" id="PF08447">
    <property type="entry name" value="PAS_3"/>
    <property type="match status" value="4"/>
</dbReference>
<dbReference type="InterPro" id="IPR036890">
    <property type="entry name" value="HATPase_C_sf"/>
</dbReference>
<evidence type="ECO:0000256" key="13">
    <source>
        <dbReference type="ARBA" id="ARBA00023136"/>
    </source>
</evidence>
<dbReference type="Pfam" id="PF07568">
    <property type="entry name" value="HisKA_2"/>
    <property type="match status" value="1"/>
</dbReference>
<evidence type="ECO:0000256" key="5">
    <source>
        <dbReference type="ARBA" id="ARBA00022519"/>
    </source>
</evidence>
<evidence type="ECO:0000256" key="8">
    <source>
        <dbReference type="ARBA" id="ARBA00022692"/>
    </source>
</evidence>
<feature type="coiled-coil region" evidence="14">
    <location>
        <begin position="246"/>
        <end position="280"/>
    </location>
</feature>
<evidence type="ECO:0000256" key="9">
    <source>
        <dbReference type="ARBA" id="ARBA00022737"/>
    </source>
</evidence>
<dbReference type="InterPro" id="IPR001610">
    <property type="entry name" value="PAC"/>
</dbReference>
<dbReference type="PROSITE" id="PS50113">
    <property type="entry name" value="PAC"/>
    <property type="match status" value="8"/>
</dbReference>
<dbReference type="Pfam" id="PF08448">
    <property type="entry name" value="PAS_4"/>
    <property type="match status" value="3"/>
</dbReference>
<dbReference type="EC" id="2.7.13.3" evidence="3"/>
<dbReference type="SMART" id="SM00387">
    <property type="entry name" value="HATPase_c"/>
    <property type="match status" value="1"/>
</dbReference>
<name>A0A951UA22_9CYAN</name>
<evidence type="ECO:0000256" key="2">
    <source>
        <dbReference type="ARBA" id="ARBA00004429"/>
    </source>
</evidence>
<comment type="catalytic activity">
    <reaction evidence="1">
        <text>ATP + protein L-histidine = ADP + protein N-phospho-L-histidine.</text>
        <dbReference type="EC" id="2.7.13.3"/>
    </reaction>
</comment>
<accession>A0A951UA22</accession>
<dbReference type="GO" id="GO:0000166">
    <property type="term" value="F:nucleotide binding"/>
    <property type="evidence" value="ECO:0007669"/>
    <property type="project" value="UniProtKB-KW"/>
</dbReference>
<feature type="domain" description="PAC" evidence="16">
    <location>
        <begin position="861"/>
        <end position="913"/>
    </location>
</feature>
<dbReference type="GO" id="GO:0005886">
    <property type="term" value="C:plasma membrane"/>
    <property type="evidence" value="ECO:0007669"/>
    <property type="project" value="UniProtKB-SubCell"/>
</dbReference>
<dbReference type="PANTHER" id="PTHR43304:SF1">
    <property type="entry name" value="PAC DOMAIN-CONTAINING PROTEIN"/>
    <property type="match status" value="1"/>
</dbReference>
<dbReference type="PANTHER" id="PTHR43304">
    <property type="entry name" value="PHYTOCHROME-LIKE PROTEIN CPH1"/>
    <property type="match status" value="1"/>
</dbReference>
<reference evidence="17" key="2">
    <citation type="journal article" date="2022" name="Microbiol. Resour. Announc.">
        <title>Metagenome Sequencing to Explore Phylogenomics of Terrestrial Cyanobacteria.</title>
        <authorList>
            <person name="Ward R.D."/>
            <person name="Stajich J.E."/>
            <person name="Johansen J.R."/>
            <person name="Huntemann M."/>
            <person name="Clum A."/>
            <person name="Foster B."/>
            <person name="Foster B."/>
            <person name="Roux S."/>
            <person name="Palaniappan K."/>
            <person name="Varghese N."/>
            <person name="Mukherjee S."/>
            <person name="Reddy T.B.K."/>
            <person name="Daum C."/>
            <person name="Copeland A."/>
            <person name="Chen I.A."/>
            <person name="Ivanova N.N."/>
            <person name="Kyrpides N.C."/>
            <person name="Shapiro N."/>
            <person name="Eloe-Fadrosh E.A."/>
            <person name="Pietrasiak N."/>
        </authorList>
    </citation>
    <scope>NUCLEOTIDE SEQUENCE</scope>
    <source>
        <strain evidence="17">CPER-KK1</strain>
    </source>
</reference>
<gene>
    <name evidence="17" type="ORF">KME25_13965</name>
</gene>
<feature type="domain" description="PAS" evidence="15">
    <location>
        <begin position="658"/>
        <end position="732"/>
    </location>
</feature>
<evidence type="ECO:0000313" key="18">
    <source>
        <dbReference type="Proteomes" id="UP000753908"/>
    </source>
</evidence>
<keyword evidence="13" id="KW-0472">Membrane</keyword>
<reference evidence="17" key="1">
    <citation type="submission" date="2021-05" db="EMBL/GenBank/DDBJ databases">
        <authorList>
            <person name="Pietrasiak N."/>
            <person name="Ward R."/>
            <person name="Stajich J.E."/>
            <person name="Kurbessoian T."/>
        </authorList>
    </citation>
    <scope>NUCLEOTIDE SEQUENCE</scope>
    <source>
        <strain evidence="17">CPER-KK1</strain>
    </source>
</reference>
<dbReference type="PROSITE" id="PS50112">
    <property type="entry name" value="PAS"/>
    <property type="match status" value="8"/>
</dbReference>
<feature type="coiled-coil region" evidence="14">
    <location>
        <begin position="395"/>
        <end position="422"/>
    </location>
</feature>
<dbReference type="Gene3D" id="2.10.70.100">
    <property type="match status" value="3"/>
</dbReference>
<evidence type="ECO:0000256" key="14">
    <source>
        <dbReference type="SAM" id="Coils"/>
    </source>
</evidence>
<dbReference type="Pfam" id="PF02518">
    <property type="entry name" value="HATPase_c"/>
    <property type="match status" value="1"/>
</dbReference>
<dbReference type="InterPro" id="IPR052162">
    <property type="entry name" value="Sensor_kinase/Photoreceptor"/>
</dbReference>
<comment type="subcellular location">
    <subcellularLocation>
        <location evidence="2">Cell inner membrane</location>
        <topology evidence="2">Multi-pass membrane protein</topology>
    </subcellularLocation>
</comment>
<evidence type="ECO:0000256" key="3">
    <source>
        <dbReference type="ARBA" id="ARBA00012438"/>
    </source>
</evidence>
<evidence type="ECO:0000256" key="10">
    <source>
        <dbReference type="ARBA" id="ARBA00022741"/>
    </source>
</evidence>
<dbReference type="Pfam" id="PF00989">
    <property type="entry name" value="PAS"/>
    <property type="match status" value="1"/>
</dbReference>
<dbReference type="Pfam" id="PF13426">
    <property type="entry name" value="PAS_9"/>
    <property type="match status" value="1"/>
</dbReference>
<keyword evidence="9" id="KW-0677">Repeat</keyword>
<protein>
    <recommendedName>
        <fullName evidence="3">histidine kinase</fullName>
        <ecNumber evidence="3">2.7.13.3</ecNumber>
    </recommendedName>
</protein>
<evidence type="ECO:0000256" key="1">
    <source>
        <dbReference type="ARBA" id="ARBA00000085"/>
    </source>
</evidence>
<evidence type="ECO:0000256" key="12">
    <source>
        <dbReference type="ARBA" id="ARBA00022989"/>
    </source>
</evidence>
<dbReference type="InterPro" id="IPR000014">
    <property type="entry name" value="PAS"/>
</dbReference>
<dbReference type="SMART" id="SM00091">
    <property type="entry name" value="PAS"/>
    <property type="match status" value="8"/>
</dbReference>
<evidence type="ECO:0000256" key="6">
    <source>
        <dbReference type="ARBA" id="ARBA00022553"/>
    </source>
</evidence>
<dbReference type="InterPro" id="IPR011495">
    <property type="entry name" value="Sig_transdc_His_kin_sub2_dim/P"/>
</dbReference>
<feature type="domain" description="PAS" evidence="15">
    <location>
        <begin position="284"/>
        <end position="342"/>
    </location>
</feature>
<feature type="domain" description="PAS" evidence="15">
    <location>
        <begin position="531"/>
        <end position="584"/>
    </location>
</feature>
<feature type="domain" description="PAS" evidence="15">
    <location>
        <begin position="1042"/>
        <end position="1114"/>
    </location>
</feature>
<evidence type="ECO:0000256" key="4">
    <source>
        <dbReference type="ARBA" id="ARBA00022475"/>
    </source>
</evidence>
<dbReference type="InterPro" id="IPR013656">
    <property type="entry name" value="PAS_4"/>
</dbReference>
<feature type="domain" description="PAC" evidence="16">
    <location>
        <begin position="72"/>
        <end position="124"/>
    </location>
</feature>
<feature type="domain" description="PAC" evidence="16">
    <location>
        <begin position="989"/>
        <end position="1041"/>
    </location>
</feature>
<dbReference type="InterPro" id="IPR013767">
    <property type="entry name" value="PAS_fold"/>
</dbReference>
<proteinExistence type="predicted"/>
<evidence type="ECO:0000259" key="16">
    <source>
        <dbReference type="PROSITE" id="PS50113"/>
    </source>
</evidence>
<dbReference type="SMART" id="SM00086">
    <property type="entry name" value="PAC"/>
    <property type="match status" value="8"/>
</dbReference>
<dbReference type="GO" id="GO:0004673">
    <property type="term" value="F:protein histidine kinase activity"/>
    <property type="evidence" value="ECO:0007669"/>
    <property type="project" value="UniProtKB-EC"/>
</dbReference>
<dbReference type="InterPro" id="IPR003594">
    <property type="entry name" value="HATPase_dom"/>
</dbReference>
<feature type="domain" description="PAS" evidence="15">
    <location>
        <begin position="786"/>
        <end position="858"/>
    </location>
</feature>
<feature type="domain" description="PAC" evidence="16">
    <location>
        <begin position="605"/>
        <end position="657"/>
    </location>
</feature>
<dbReference type="NCBIfam" id="TIGR00229">
    <property type="entry name" value="sensory_box"/>
    <property type="match status" value="9"/>
</dbReference>
<dbReference type="SUPFAM" id="SSF55785">
    <property type="entry name" value="PYP-like sensor domain (PAS domain)"/>
    <property type="match status" value="9"/>
</dbReference>
<dbReference type="Gene3D" id="3.30.565.10">
    <property type="entry name" value="Histidine kinase-like ATPase, C-terminal domain"/>
    <property type="match status" value="1"/>
</dbReference>
<dbReference type="InterPro" id="IPR000700">
    <property type="entry name" value="PAS-assoc_C"/>
</dbReference>
<dbReference type="InterPro" id="IPR013655">
    <property type="entry name" value="PAS_fold_3"/>
</dbReference>
<keyword evidence="4" id="KW-1003">Cell membrane</keyword>
<evidence type="ECO:0000256" key="7">
    <source>
        <dbReference type="ARBA" id="ARBA00022679"/>
    </source>
</evidence>
<feature type="domain" description="PAC" evidence="16">
    <location>
        <begin position="733"/>
        <end position="785"/>
    </location>
</feature>
<evidence type="ECO:0000256" key="11">
    <source>
        <dbReference type="ARBA" id="ARBA00022777"/>
    </source>
</evidence>
<feature type="domain" description="PAC" evidence="16">
    <location>
        <begin position="1117"/>
        <end position="1169"/>
    </location>
</feature>
<evidence type="ECO:0000259" key="15">
    <source>
        <dbReference type="PROSITE" id="PS50112"/>
    </source>
</evidence>
<keyword evidence="5" id="KW-0997">Cell inner membrane</keyword>
<keyword evidence="14" id="KW-0175">Coiled coil</keyword>
<dbReference type="SUPFAM" id="SSF55874">
    <property type="entry name" value="ATPase domain of HSP90 chaperone/DNA topoisomerase II/histidine kinase"/>
    <property type="match status" value="1"/>
</dbReference>
<evidence type="ECO:0000313" key="17">
    <source>
        <dbReference type="EMBL" id="MBW4545535.1"/>
    </source>
</evidence>
<organism evidence="17 18">
    <name type="scientific">Symplocastrum torsivum CPER-KK1</name>
    <dbReference type="NCBI Taxonomy" id="450513"/>
    <lineage>
        <taxon>Bacteria</taxon>
        <taxon>Bacillati</taxon>
        <taxon>Cyanobacteriota</taxon>
        <taxon>Cyanophyceae</taxon>
        <taxon>Oscillatoriophycideae</taxon>
        <taxon>Oscillatoriales</taxon>
        <taxon>Microcoleaceae</taxon>
        <taxon>Symplocastrum</taxon>
    </lineage>
</organism>
<keyword evidence="7" id="KW-0808">Transferase</keyword>
<dbReference type="InterPro" id="IPR035965">
    <property type="entry name" value="PAS-like_dom_sf"/>
</dbReference>
<comment type="caution">
    <text evidence="17">The sequence shown here is derived from an EMBL/GenBank/DDBJ whole genome shotgun (WGS) entry which is preliminary data.</text>
</comment>